<keyword evidence="2" id="KW-0732">Signal</keyword>
<dbReference type="PRINTS" id="PR00725">
    <property type="entry name" value="DADACBPTASE1"/>
</dbReference>
<reference evidence="8" key="1">
    <citation type="journal article" date="2012" name="PLoS ONE">
        <title>Gene sets for utilization of primary and secondary nutrition supplies in the distal gut of endangered iberian lynx.</title>
        <authorList>
            <person name="Alcaide M."/>
            <person name="Messina E."/>
            <person name="Richter M."/>
            <person name="Bargiela R."/>
            <person name="Peplies J."/>
            <person name="Huws S.A."/>
            <person name="Newbold C.J."/>
            <person name="Golyshin P.N."/>
            <person name="Simon M.A."/>
            <person name="Lopez G."/>
            <person name="Yakimov M.M."/>
            <person name="Ferrer M."/>
        </authorList>
    </citation>
    <scope>NUCLEOTIDE SEQUENCE</scope>
</reference>
<dbReference type="InterPro" id="IPR012338">
    <property type="entry name" value="Beta-lactam/transpept-like"/>
</dbReference>
<keyword evidence="3 8" id="KW-0378">Hydrolase</keyword>
<dbReference type="GO" id="GO:0008360">
    <property type="term" value="P:regulation of cell shape"/>
    <property type="evidence" value="ECO:0007669"/>
    <property type="project" value="UniProtKB-KW"/>
</dbReference>
<evidence type="ECO:0000256" key="6">
    <source>
        <dbReference type="ARBA" id="ARBA00023316"/>
    </source>
</evidence>
<comment type="caution">
    <text evidence="8">The sequence shown here is derived from an EMBL/GenBank/DDBJ whole genome shotgun (WGS) entry which is preliminary data.</text>
</comment>
<evidence type="ECO:0000259" key="7">
    <source>
        <dbReference type="Pfam" id="PF00768"/>
    </source>
</evidence>
<keyword evidence="4" id="KW-0133">Cell shape</keyword>
<feature type="non-terminal residue" evidence="8">
    <location>
        <position position="139"/>
    </location>
</feature>
<dbReference type="EMBL" id="AMCI01008480">
    <property type="protein sequence ID" value="EJW90981.1"/>
    <property type="molecule type" value="Genomic_DNA"/>
</dbReference>
<name>J9F7U9_9ZZZZ</name>
<keyword evidence="5" id="KW-0573">Peptidoglycan synthesis</keyword>
<gene>
    <name evidence="8" type="ORF">EVA_20912</name>
</gene>
<evidence type="ECO:0000256" key="1">
    <source>
        <dbReference type="ARBA" id="ARBA00007164"/>
    </source>
</evidence>
<comment type="similarity">
    <text evidence="1">Belongs to the peptidase S11 family.</text>
</comment>
<evidence type="ECO:0000313" key="8">
    <source>
        <dbReference type="EMBL" id="EJW90981.1"/>
    </source>
</evidence>
<dbReference type="Gene3D" id="3.40.710.10">
    <property type="entry name" value="DD-peptidase/beta-lactamase superfamily"/>
    <property type="match status" value="1"/>
</dbReference>
<feature type="domain" description="Peptidase S11 D-alanyl-D-alanine carboxypeptidase A N-terminal" evidence="7">
    <location>
        <begin position="31"/>
        <end position="134"/>
    </location>
</feature>
<dbReference type="Pfam" id="PF00768">
    <property type="entry name" value="Peptidase_S11"/>
    <property type="match status" value="1"/>
</dbReference>
<keyword evidence="8" id="KW-0121">Carboxypeptidase</keyword>
<accession>J9F7U9</accession>
<feature type="non-terminal residue" evidence="8">
    <location>
        <position position="1"/>
    </location>
</feature>
<dbReference type="GO" id="GO:0009252">
    <property type="term" value="P:peptidoglycan biosynthetic process"/>
    <property type="evidence" value="ECO:0007669"/>
    <property type="project" value="UniProtKB-KW"/>
</dbReference>
<dbReference type="SUPFAM" id="SSF56601">
    <property type="entry name" value="beta-lactamase/transpeptidase-like"/>
    <property type="match status" value="1"/>
</dbReference>
<sequence length="139" mass="15131">SDYATGAQKLDVSQGTVPFIDESDPLMQNLAVYMVELTTDTLIHSRNADVQKYPASLTKIMTAILTLEHFPDLSQELTFTAELQNYVYEINVSYGGGISTGGIVLNETLTVEQLLYAIMLPSANEAAVMLAYEMGDGSL</sequence>
<evidence type="ECO:0000256" key="4">
    <source>
        <dbReference type="ARBA" id="ARBA00022960"/>
    </source>
</evidence>
<proteinExistence type="inferred from homology"/>
<dbReference type="GO" id="GO:0009002">
    <property type="term" value="F:serine-type D-Ala-D-Ala carboxypeptidase activity"/>
    <property type="evidence" value="ECO:0007669"/>
    <property type="project" value="InterPro"/>
</dbReference>
<dbReference type="InterPro" id="IPR018044">
    <property type="entry name" value="Peptidase_S11"/>
</dbReference>
<dbReference type="InterPro" id="IPR001967">
    <property type="entry name" value="Peptidase_S11_N"/>
</dbReference>
<dbReference type="EC" id="3.4.-.-" evidence="8"/>
<organism evidence="8">
    <name type="scientific">gut metagenome</name>
    <dbReference type="NCBI Taxonomy" id="749906"/>
    <lineage>
        <taxon>unclassified sequences</taxon>
        <taxon>metagenomes</taxon>
        <taxon>organismal metagenomes</taxon>
    </lineage>
</organism>
<keyword evidence="8" id="KW-0645">Protease</keyword>
<evidence type="ECO:0000256" key="5">
    <source>
        <dbReference type="ARBA" id="ARBA00022984"/>
    </source>
</evidence>
<evidence type="ECO:0000256" key="2">
    <source>
        <dbReference type="ARBA" id="ARBA00022729"/>
    </source>
</evidence>
<dbReference type="GO" id="GO:0006508">
    <property type="term" value="P:proteolysis"/>
    <property type="evidence" value="ECO:0007669"/>
    <property type="project" value="InterPro"/>
</dbReference>
<dbReference type="GO" id="GO:0071555">
    <property type="term" value="P:cell wall organization"/>
    <property type="evidence" value="ECO:0007669"/>
    <property type="project" value="UniProtKB-KW"/>
</dbReference>
<dbReference type="AlphaFoldDB" id="J9F7U9"/>
<evidence type="ECO:0000256" key="3">
    <source>
        <dbReference type="ARBA" id="ARBA00022801"/>
    </source>
</evidence>
<protein>
    <submittedName>
        <fullName evidence="8">Protein containing Peptidase S11, D-alanyl-D-alanine carboxypeptidase A domain protein</fullName>
        <ecNumber evidence="8">3.4.-.-</ecNumber>
    </submittedName>
</protein>
<keyword evidence="6" id="KW-0961">Cell wall biogenesis/degradation</keyword>